<dbReference type="PROSITE" id="PS50949">
    <property type="entry name" value="HTH_GNTR"/>
    <property type="match status" value="1"/>
</dbReference>
<dbReference type="Gene3D" id="1.10.10.10">
    <property type="entry name" value="Winged helix-like DNA-binding domain superfamily/Winged helix DNA-binding domain"/>
    <property type="match status" value="1"/>
</dbReference>
<reference evidence="6" key="1">
    <citation type="submission" date="2018-03" db="EMBL/GenBank/DDBJ databases">
        <authorList>
            <person name="Rodrigo-Torres L."/>
            <person name="Arahal R. D."/>
            <person name="Lucena T."/>
        </authorList>
    </citation>
    <scope>NUCLEOTIDE SEQUENCE [LARGE SCALE GENOMIC DNA]</scope>
    <source>
        <strain evidence="6">CECT 8871</strain>
    </source>
</reference>
<gene>
    <name evidence="5" type="primary">lutR_2</name>
    <name evidence="5" type="ORF">PRI8871_02028</name>
</gene>
<dbReference type="PANTHER" id="PTHR43537:SF49">
    <property type="entry name" value="TRANSCRIPTIONAL REGULATORY PROTEIN"/>
    <property type="match status" value="1"/>
</dbReference>
<dbReference type="Pfam" id="PF00392">
    <property type="entry name" value="GntR"/>
    <property type="match status" value="1"/>
</dbReference>
<dbReference type="AlphaFoldDB" id="A0A2R8AW04"/>
<dbReference type="GO" id="GO:0003700">
    <property type="term" value="F:DNA-binding transcription factor activity"/>
    <property type="evidence" value="ECO:0007669"/>
    <property type="project" value="InterPro"/>
</dbReference>
<dbReference type="SMART" id="SM00345">
    <property type="entry name" value="HTH_GNTR"/>
    <property type="match status" value="1"/>
</dbReference>
<keyword evidence="3" id="KW-0804">Transcription</keyword>
<protein>
    <submittedName>
        <fullName evidence="5">HTH-type transcriptional regulator LutR</fullName>
    </submittedName>
</protein>
<evidence type="ECO:0000256" key="2">
    <source>
        <dbReference type="ARBA" id="ARBA00023125"/>
    </source>
</evidence>
<proteinExistence type="predicted"/>
<dbReference type="CDD" id="cd07377">
    <property type="entry name" value="WHTH_GntR"/>
    <property type="match status" value="1"/>
</dbReference>
<dbReference type="Gene3D" id="1.20.120.530">
    <property type="entry name" value="GntR ligand-binding domain-like"/>
    <property type="match status" value="1"/>
</dbReference>
<feature type="domain" description="HTH gntR-type" evidence="4">
    <location>
        <begin position="7"/>
        <end position="74"/>
    </location>
</feature>
<dbReference type="SUPFAM" id="SSF46785">
    <property type="entry name" value="Winged helix' DNA-binding domain"/>
    <property type="match status" value="1"/>
</dbReference>
<sequence length="244" mass="26268">MDKTSAKTHAKRALLELREKIINGEFAGGQRLYEVALAEALDVSRTPVREAMSRLAEEGLLERASGGGFVVRSFTVADVIDAIELRGVLEGTVVRVAAERGVDDKALAPVRQTLIDLDKCFGETVEDVDFPLYSELNARFHDQLSGLAGSAILARELERAKSLPFASPSAFVPSGNEPRAFNVSLAIAQSQHRALVDAIAAREGARAESIAREHARIARGNLNYLLGQDAAGLERMPGHGLLVD</sequence>
<evidence type="ECO:0000313" key="6">
    <source>
        <dbReference type="Proteomes" id="UP000244904"/>
    </source>
</evidence>
<accession>A0A2R8AW04</accession>
<dbReference type="SUPFAM" id="SSF48008">
    <property type="entry name" value="GntR ligand-binding domain-like"/>
    <property type="match status" value="1"/>
</dbReference>
<dbReference type="InterPro" id="IPR036388">
    <property type="entry name" value="WH-like_DNA-bd_sf"/>
</dbReference>
<dbReference type="OrthoDB" id="7620579at2"/>
<dbReference type="GO" id="GO:0003677">
    <property type="term" value="F:DNA binding"/>
    <property type="evidence" value="ECO:0007669"/>
    <property type="project" value="UniProtKB-KW"/>
</dbReference>
<dbReference type="EMBL" id="OMOJ01000003">
    <property type="protein sequence ID" value="SPF80222.1"/>
    <property type="molecule type" value="Genomic_DNA"/>
</dbReference>
<keyword evidence="1" id="KW-0805">Transcription regulation</keyword>
<name>A0A2R8AW04_9RHOB</name>
<keyword evidence="2" id="KW-0238">DNA-binding</keyword>
<evidence type="ECO:0000313" key="5">
    <source>
        <dbReference type="EMBL" id="SPF80222.1"/>
    </source>
</evidence>
<evidence type="ECO:0000256" key="3">
    <source>
        <dbReference type="ARBA" id="ARBA00023163"/>
    </source>
</evidence>
<dbReference type="Pfam" id="PF07729">
    <property type="entry name" value="FCD"/>
    <property type="match status" value="1"/>
</dbReference>
<dbReference type="SMART" id="SM00895">
    <property type="entry name" value="FCD"/>
    <property type="match status" value="1"/>
</dbReference>
<organism evidence="5 6">
    <name type="scientific">Pseudoprimorskyibacter insulae</name>
    <dbReference type="NCBI Taxonomy" id="1695997"/>
    <lineage>
        <taxon>Bacteria</taxon>
        <taxon>Pseudomonadati</taxon>
        <taxon>Pseudomonadota</taxon>
        <taxon>Alphaproteobacteria</taxon>
        <taxon>Rhodobacterales</taxon>
        <taxon>Paracoccaceae</taxon>
        <taxon>Pseudoprimorskyibacter</taxon>
    </lineage>
</organism>
<dbReference type="InterPro" id="IPR036390">
    <property type="entry name" value="WH_DNA-bd_sf"/>
</dbReference>
<evidence type="ECO:0000256" key="1">
    <source>
        <dbReference type="ARBA" id="ARBA00023015"/>
    </source>
</evidence>
<dbReference type="PRINTS" id="PR00035">
    <property type="entry name" value="HTHGNTR"/>
</dbReference>
<dbReference type="InterPro" id="IPR008920">
    <property type="entry name" value="TF_FadR/GntR_C"/>
</dbReference>
<evidence type="ECO:0000259" key="4">
    <source>
        <dbReference type="PROSITE" id="PS50949"/>
    </source>
</evidence>
<keyword evidence="6" id="KW-1185">Reference proteome</keyword>
<dbReference type="PANTHER" id="PTHR43537">
    <property type="entry name" value="TRANSCRIPTIONAL REGULATOR, GNTR FAMILY"/>
    <property type="match status" value="1"/>
</dbReference>
<dbReference type="RefSeq" id="WP_108886094.1">
    <property type="nucleotide sequence ID" value="NZ_OMOJ01000003.1"/>
</dbReference>
<dbReference type="InterPro" id="IPR011711">
    <property type="entry name" value="GntR_C"/>
</dbReference>
<dbReference type="Proteomes" id="UP000244904">
    <property type="component" value="Unassembled WGS sequence"/>
</dbReference>
<dbReference type="InterPro" id="IPR000524">
    <property type="entry name" value="Tscrpt_reg_HTH_GntR"/>
</dbReference>